<evidence type="ECO:0000256" key="1">
    <source>
        <dbReference type="SAM" id="Phobius"/>
    </source>
</evidence>
<evidence type="ECO:0000313" key="3">
    <source>
        <dbReference type="Proteomes" id="UP000250572"/>
    </source>
</evidence>
<gene>
    <name evidence="2" type="ORF">CCH79_00012102</name>
</gene>
<reference evidence="2 3" key="1">
    <citation type="journal article" date="2018" name="G3 (Bethesda)">
        <title>A High-Quality Reference Genome for the Invasive Mosquitofish Gambusia affinis Using a Chicago Library.</title>
        <authorList>
            <person name="Hoffberg S.L."/>
            <person name="Troendle N.J."/>
            <person name="Glenn T.C."/>
            <person name="Mahmud O."/>
            <person name="Louha S."/>
            <person name="Chalopin D."/>
            <person name="Bennetzen J.L."/>
            <person name="Mauricio R."/>
        </authorList>
    </citation>
    <scope>NUCLEOTIDE SEQUENCE [LARGE SCALE GENOMIC DNA]</scope>
    <source>
        <strain evidence="2">NE01/NJP1002.9</strain>
        <tissue evidence="2">Muscle</tissue>
    </source>
</reference>
<dbReference type="Gene3D" id="3.30.70.960">
    <property type="entry name" value="SEA domain"/>
    <property type="match status" value="1"/>
</dbReference>
<keyword evidence="3" id="KW-1185">Reference proteome</keyword>
<dbReference type="PANTHER" id="PTHR14636">
    <property type="entry name" value="TPA-INDUCED TRANSMEMBRANE PROTEIN"/>
    <property type="match status" value="1"/>
</dbReference>
<accession>A0A315W016</accession>
<evidence type="ECO:0008006" key="4">
    <source>
        <dbReference type="Google" id="ProtNLM"/>
    </source>
</evidence>
<dbReference type="InterPro" id="IPR036364">
    <property type="entry name" value="SEA_dom_sf"/>
</dbReference>
<evidence type="ECO:0000313" key="2">
    <source>
        <dbReference type="EMBL" id="PWA28063.1"/>
    </source>
</evidence>
<sequence length="230" mass="26060">MSEEFWSGHRTGKHSWVLHRRGKACSTTKEMVDGQDGEAGEGKVFLPQSNNGGTSIKPNHKNRTSLQNCLSHNGKRSKLIAAFIVILLITVVIVISVVACCANNDDEDEKFDRTTFNLQQKFNGSFQMETPFSNETQGLNDVQRKLTELYESSHALGRFFSNAETFHLGSESAVVQYKLTFIFPEEELRNSTLSREIVYNVLRQFIYDQNEEESGAMFILPSSLKMHSMH</sequence>
<proteinExistence type="predicted"/>
<dbReference type="AlphaFoldDB" id="A0A315W016"/>
<dbReference type="Proteomes" id="UP000250572">
    <property type="component" value="Unassembled WGS sequence"/>
</dbReference>
<keyword evidence="1" id="KW-0812">Transmembrane</keyword>
<dbReference type="STRING" id="33528.ENSGAFP00000030161"/>
<protein>
    <recommendedName>
        <fullName evidence="4">SEA domain-containing protein</fullName>
    </recommendedName>
</protein>
<organism evidence="2 3">
    <name type="scientific">Gambusia affinis</name>
    <name type="common">Western mosquitofish</name>
    <name type="synonym">Heterandria affinis</name>
    <dbReference type="NCBI Taxonomy" id="33528"/>
    <lineage>
        <taxon>Eukaryota</taxon>
        <taxon>Metazoa</taxon>
        <taxon>Chordata</taxon>
        <taxon>Craniata</taxon>
        <taxon>Vertebrata</taxon>
        <taxon>Euteleostomi</taxon>
        <taxon>Actinopterygii</taxon>
        <taxon>Neopterygii</taxon>
        <taxon>Teleostei</taxon>
        <taxon>Neoteleostei</taxon>
        <taxon>Acanthomorphata</taxon>
        <taxon>Ovalentaria</taxon>
        <taxon>Atherinomorphae</taxon>
        <taxon>Cyprinodontiformes</taxon>
        <taxon>Poeciliidae</taxon>
        <taxon>Poeciliinae</taxon>
        <taxon>Gambusia</taxon>
    </lineage>
</organism>
<keyword evidence="1" id="KW-1133">Transmembrane helix</keyword>
<keyword evidence="1" id="KW-0472">Membrane</keyword>
<comment type="caution">
    <text evidence="2">The sequence shown here is derived from an EMBL/GenBank/DDBJ whole genome shotgun (WGS) entry which is preliminary data.</text>
</comment>
<dbReference type="InterPro" id="IPR033223">
    <property type="entry name" value="TTMP"/>
</dbReference>
<feature type="transmembrane region" description="Helical" evidence="1">
    <location>
        <begin position="79"/>
        <end position="99"/>
    </location>
</feature>
<dbReference type="EMBL" id="NHOQ01000959">
    <property type="protein sequence ID" value="PWA28063.1"/>
    <property type="molecule type" value="Genomic_DNA"/>
</dbReference>
<dbReference type="PANTHER" id="PTHR14636:SF1">
    <property type="entry name" value="TPA-INDUCED TRANSMEMBRANE PROTEIN"/>
    <property type="match status" value="1"/>
</dbReference>
<name>A0A315W016_GAMAF</name>